<evidence type="ECO:0000256" key="1">
    <source>
        <dbReference type="SAM" id="MobiDB-lite"/>
    </source>
</evidence>
<reference evidence="2 3" key="1">
    <citation type="submission" date="2024-01" db="EMBL/GenBank/DDBJ databases">
        <title>Genome assemblies of Stephania.</title>
        <authorList>
            <person name="Yang L."/>
        </authorList>
    </citation>
    <scope>NUCLEOTIDE SEQUENCE [LARGE SCALE GENOMIC DNA]</scope>
    <source>
        <strain evidence="2">JXDWG</strain>
        <tissue evidence="2">Leaf</tissue>
    </source>
</reference>
<proteinExistence type="predicted"/>
<dbReference type="AlphaFoldDB" id="A0AAP0HWU2"/>
<evidence type="ECO:0000313" key="3">
    <source>
        <dbReference type="Proteomes" id="UP001419268"/>
    </source>
</evidence>
<organism evidence="2 3">
    <name type="scientific">Stephania cephalantha</name>
    <dbReference type="NCBI Taxonomy" id="152367"/>
    <lineage>
        <taxon>Eukaryota</taxon>
        <taxon>Viridiplantae</taxon>
        <taxon>Streptophyta</taxon>
        <taxon>Embryophyta</taxon>
        <taxon>Tracheophyta</taxon>
        <taxon>Spermatophyta</taxon>
        <taxon>Magnoliopsida</taxon>
        <taxon>Ranunculales</taxon>
        <taxon>Menispermaceae</taxon>
        <taxon>Menispermoideae</taxon>
        <taxon>Cissampelideae</taxon>
        <taxon>Stephania</taxon>
    </lineage>
</organism>
<sequence length="163" mass="17723">MSKSAPWQVPLARARPRLAVFIWYGQGRAWHSFGMSSGRACSVPGHEQGNTLANSFGTSKVVPWHEQGRSLARQSIPWQGLAKLDSGVDQVKVRLVSFLDVSYWSSRNGLTSTIKRGVSSPRGGMGIEARKTLEYALGNHAKARPTDPWSEPPRAGGTRPSPG</sequence>
<comment type="caution">
    <text evidence="2">The sequence shown here is derived from an EMBL/GenBank/DDBJ whole genome shotgun (WGS) entry which is preliminary data.</text>
</comment>
<accession>A0AAP0HWU2</accession>
<keyword evidence="3" id="KW-1185">Reference proteome</keyword>
<dbReference type="Proteomes" id="UP001419268">
    <property type="component" value="Unassembled WGS sequence"/>
</dbReference>
<evidence type="ECO:0000313" key="2">
    <source>
        <dbReference type="EMBL" id="KAK9104563.1"/>
    </source>
</evidence>
<gene>
    <name evidence="2" type="ORF">Scep_021407</name>
</gene>
<dbReference type="EMBL" id="JBBNAG010000009">
    <property type="protein sequence ID" value="KAK9104563.1"/>
    <property type="molecule type" value="Genomic_DNA"/>
</dbReference>
<protein>
    <submittedName>
        <fullName evidence="2">Uncharacterized protein</fullName>
    </submittedName>
</protein>
<name>A0AAP0HWU2_9MAGN</name>
<feature type="region of interest" description="Disordered" evidence="1">
    <location>
        <begin position="136"/>
        <end position="163"/>
    </location>
</feature>